<comment type="similarity">
    <text evidence="1">Belongs to the HicA mRNA interferase family.</text>
</comment>
<dbReference type="GO" id="GO:0016787">
    <property type="term" value="F:hydrolase activity"/>
    <property type="evidence" value="ECO:0007669"/>
    <property type="project" value="UniProtKB-KW"/>
</dbReference>
<evidence type="ECO:0008006" key="10">
    <source>
        <dbReference type="Google" id="ProtNLM"/>
    </source>
</evidence>
<evidence type="ECO:0000256" key="3">
    <source>
        <dbReference type="ARBA" id="ARBA00022722"/>
    </source>
</evidence>
<keyword evidence="6" id="KW-0694">RNA-binding</keyword>
<dbReference type="GO" id="GO:0003729">
    <property type="term" value="F:mRNA binding"/>
    <property type="evidence" value="ECO:0007669"/>
    <property type="project" value="InterPro"/>
</dbReference>
<dbReference type="STRING" id="1802593.A2172_00980"/>
<name>A0A1G1W912_9BACT</name>
<evidence type="ECO:0000313" key="8">
    <source>
        <dbReference type="EMBL" id="OGY24101.1"/>
    </source>
</evidence>
<accession>A0A1G1W912</accession>
<sequence>MTKLPAVKPKELERVLLKAGFKFVRQKGSHRMYVRGIYKVVVPYHNKDLKSGTLRNILKQANLPPTQLSKIL</sequence>
<keyword evidence="4" id="KW-0255">Endonuclease</keyword>
<dbReference type="SUPFAM" id="SSF54786">
    <property type="entry name" value="YcfA/nrd intein domain"/>
    <property type="match status" value="1"/>
</dbReference>
<dbReference type="Gene3D" id="3.30.920.30">
    <property type="entry name" value="Hypothetical protein"/>
    <property type="match status" value="1"/>
</dbReference>
<evidence type="ECO:0000313" key="9">
    <source>
        <dbReference type="Proteomes" id="UP000176631"/>
    </source>
</evidence>
<evidence type="ECO:0000256" key="4">
    <source>
        <dbReference type="ARBA" id="ARBA00022759"/>
    </source>
</evidence>
<dbReference type="Pfam" id="PF07927">
    <property type="entry name" value="HicA_toxin"/>
    <property type="match status" value="1"/>
</dbReference>
<organism evidence="8 9">
    <name type="scientific">Candidatus Woykebacteria bacterium RBG_13_40_15</name>
    <dbReference type="NCBI Taxonomy" id="1802593"/>
    <lineage>
        <taxon>Bacteria</taxon>
        <taxon>Candidatus Woykeibacteriota</taxon>
    </lineage>
</organism>
<proteinExistence type="inferred from homology"/>
<keyword evidence="2" id="KW-1277">Toxin-antitoxin system</keyword>
<dbReference type="EMBL" id="MHCP01000015">
    <property type="protein sequence ID" value="OGY24101.1"/>
    <property type="molecule type" value="Genomic_DNA"/>
</dbReference>
<comment type="caution">
    <text evidence="8">The sequence shown here is derived from an EMBL/GenBank/DDBJ whole genome shotgun (WGS) entry which is preliminary data.</text>
</comment>
<dbReference type="Proteomes" id="UP000176631">
    <property type="component" value="Unassembled WGS sequence"/>
</dbReference>
<reference evidence="8 9" key="1">
    <citation type="journal article" date="2016" name="Nat. Commun.">
        <title>Thousands of microbial genomes shed light on interconnected biogeochemical processes in an aquifer system.</title>
        <authorList>
            <person name="Anantharaman K."/>
            <person name="Brown C.T."/>
            <person name="Hug L.A."/>
            <person name="Sharon I."/>
            <person name="Castelle C.J."/>
            <person name="Probst A.J."/>
            <person name="Thomas B.C."/>
            <person name="Singh A."/>
            <person name="Wilkins M.J."/>
            <person name="Karaoz U."/>
            <person name="Brodie E.L."/>
            <person name="Williams K.H."/>
            <person name="Hubbard S.S."/>
            <person name="Banfield J.F."/>
        </authorList>
    </citation>
    <scope>NUCLEOTIDE SEQUENCE [LARGE SCALE GENOMIC DNA]</scope>
</reference>
<keyword evidence="3" id="KW-0540">Nuclease</keyword>
<dbReference type="InterPro" id="IPR012933">
    <property type="entry name" value="HicA_mRNA_interferase"/>
</dbReference>
<evidence type="ECO:0000256" key="7">
    <source>
        <dbReference type="ARBA" id="ARBA00023016"/>
    </source>
</evidence>
<protein>
    <recommendedName>
        <fullName evidence="10">Toxin HicA</fullName>
    </recommendedName>
</protein>
<evidence type="ECO:0000256" key="6">
    <source>
        <dbReference type="ARBA" id="ARBA00022884"/>
    </source>
</evidence>
<evidence type="ECO:0000256" key="2">
    <source>
        <dbReference type="ARBA" id="ARBA00022649"/>
    </source>
</evidence>
<dbReference type="InterPro" id="IPR038570">
    <property type="entry name" value="HicA_sf"/>
</dbReference>
<keyword evidence="7" id="KW-0346">Stress response</keyword>
<gene>
    <name evidence="8" type="ORF">A2172_00980</name>
</gene>
<dbReference type="AlphaFoldDB" id="A0A1G1W912"/>
<dbReference type="GO" id="GO:0004519">
    <property type="term" value="F:endonuclease activity"/>
    <property type="evidence" value="ECO:0007669"/>
    <property type="project" value="UniProtKB-KW"/>
</dbReference>
<keyword evidence="5" id="KW-0378">Hydrolase</keyword>
<evidence type="ECO:0000256" key="1">
    <source>
        <dbReference type="ARBA" id="ARBA00006620"/>
    </source>
</evidence>
<evidence type="ECO:0000256" key="5">
    <source>
        <dbReference type="ARBA" id="ARBA00022801"/>
    </source>
</evidence>